<dbReference type="Pfam" id="PF13350">
    <property type="entry name" value="Y_phosphatase3"/>
    <property type="match status" value="1"/>
</dbReference>
<evidence type="ECO:0000259" key="1">
    <source>
        <dbReference type="PROSITE" id="PS50056"/>
    </source>
</evidence>
<name>A0AAD7C540_9AGAR</name>
<protein>
    <submittedName>
        <fullName evidence="2">Protein-tyrosine phosphatase-like protein</fullName>
    </submittedName>
</protein>
<dbReference type="PROSITE" id="PS50056">
    <property type="entry name" value="TYR_PHOSPHATASE_2"/>
    <property type="match status" value="1"/>
</dbReference>
<dbReference type="AlphaFoldDB" id="A0AAD7C540"/>
<dbReference type="InterPro" id="IPR026893">
    <property type="entry name" value="Tyr/Ser_Pase_IphP-type"/>
</dbReference>
<dbReference type="Gene3D" id="3.90.190.10">
    <property type="entry name" value="Protein tyrosine phosphatase superfamily"/>
    <property type="match status" value="1"/>
</dbReference>
<dbReference type="InterPro" id="IPR000387">
    <property type="entry name" value="Tyr_Pase_dom"/>
</dbReference>
<dbReference type="EMBL" id="JARKIF010000005">
    <property type="protein sequence ID" value="KAJ7639191.1"/>
    <property type="molecule type" value="Genomic_DNA"/>
</dbReference>
<dbReference type="Proteomes" id="UP001221142">
    <property type="component" value="Unassembled WGS sequence"/>
</dbReference>
<dbReference type="PANTHER" id="PTHR31126:SF1">
    <property type="entry name" value="TYROSINE SPECIFIC PROTEIN PHOSPHATASES DOMAIN-CONTAINING PROTEIN"/>
    <property type="match status" value="1"/>
</dbReference>
<reference evidence="2" key="1">
    <citation type="submission" date="2023-03" db="EMBL/GenBank/DDBJ databases">
        <title>Massive genome expansion in bonnet fungi (Mycena s.s.) driven by repeated elements and novel gene families across ecological guilds.</title>
        <authorList>
            <consortium name="Lawrence Berkeley National Laboratory"/>
            <person name="Harder C.B."/>
            <person name="Miyauchi S."/>
            <person name="Viragh M."/>
            <person name="Kuo A."/>
            <person name="Thoen E."/>
            <person name="Andreopoulos B."/>
            <person name="Lu D."/>
            <person name="Skrede I."/>
            <person name="Drula E."/>
            <person name="Henrissat B."/>
            <person name="Morin E."/>
            <person name="Kohler A."/>
            <person name="Barry K."/>
            <person name="LaButti K."/>
            <person name="Morin E."/>
            <person name="Salamov A."/>
            <person name="Lipzen A."/>
            <person name="Mereny Z."/>
            <person name="Hegedus B."/>
            <person name="Baldrian P."/>
            <person name="Stursova M."/>
            <person name="Weitz H."/>
            <person name="Taylor A."/>
            <person name="Grigoriev I.V."/>
            <person name="Nagy L.G."/>
            <person name="Martin F."/>
            <person name="Kauserud H."/>
        </authorList>
    </citation>
    <scope>NUCLEOTIDE SEQUENCE</scope>
    <source>
        <strain evidence="2">9284</strain>
    </source>
</reference>
<evidence type="ECO:0000313" key="2">
    <source>
        <dbReference type="EMBL" id="KAJ7639191.1"/>
    </source>
</evidence>
<comment type="caution">
    <text evidence="2">The sequence shown here is derived from an EMBL/GenBank/DDBJ whole genome shotgun (WGS) entry which is preliminary data.</text>
</comment>
<keyword evidence="3" id="KW-1185">Reference proteome</keyword>
<feature type="domain" description="Tyrosine specific protein phosphatases" evidence="1">
    <location>
        <begin position="144"/>
        <end position="230"/>
    </location>
</feature>
<dbReference type="PANTHER" id="PTHR31126">
    <property type="entry name" value="TYROSINE-PROTEIN PHOSPHATASE"/>
    <property type="match status" value="1"/>
</dbReference>
<dbReference type="SUPFAM" id="SSF52799">
    <property type="entry name" value="(Phosphotyrosine protein) phosphatases II"/>
    <property type="match status" value="1"/>
</dbReference>
<evidence type="ECO:0000313" key="3">
    <source>
        <dbReference type="Proteomes" id="UP001221142"/>
    </source>
</evidence>
<organism evidence="2 3">
    <name type="scientific">Roridomyces roridus</name>
    <dbReference type="NCBI Taxonomy" id="1738132"/>
    <lineage>
        <taxon>Eukaryota</taxon>
        <taxon>Fungi</taxon>
        <taxon>Dikarya</taxon>
        <taxon>Basidiomycota</taxon>
        <taxon>Agaricomycotina</taxon>
        <taxon>Agaricomycetes</taxon>
        <taxon>Agaricomycetidae</taxon>
        <taxon>Agaricales</taxon>
        <taxon>Marasmiineae</taxon>
        <taxon>Mycenaceae</taxon>
        <taxon>Roridomyces</taxon>
    </lineage>
</organism>
<dbReference type="PROSITE" id="PS00383">
    <property type="entry name" value="TYR_PHOSPHATASE_1"/>
    <property type="match status" value="1"/>
</dbReference>
<proteinExistence type="predicted"/>
<sequence length="293" mass="32505">MTLTGLEQPLDLASSRLTGLEPLDPALLEQLTRLPFVKVDGVINIRDLGGLPSEHAGNLVTKPRLMYRSAELSGVTAEGKEQLKQLGISRVFDLRSDTEIEKYNTPLPEIDGVAIEHVPVFKKDDYSPEVMAKRFQLYASGKTEAFMELYSQILDTGAPAFGTILRHVRDKPDEGFLFHCTAGKDRTGVIAAILLKLAGVNNDLIAKDYALTRVGREPARAMIMSRLQKEPIFQSNNEAALNMFSCHAETMTAFLEMLDSRYSGVETYVKTFGLSDEDIATIRRNILVPRSTL</sequence>
<dbReference type="InterPro" id="IPR016130">
    <property type="entry name" value="Tyr_Pase_AS"/>
</dbReference>
<dbReference type="GO" id="GO:0004721">
    <property type="term" value="F:phosphoprotein phosphatase activity"/>
    <property type="evidence" value="ECO:0007669"/>
    <property type="project" value="InterPro"/>
</dbReference>
<accession>A0AAD7C540</accession>
<gene>
    <name evidence="2" type="ORF">FB45DRAFT_904934</name>
</gene>
<dbReference type="InterPro" id="IPR029021">
    <property type="entry name" value="Prot-tyrosine_phosphatase-like"/>
</dbReference>